<evidence type="ECO:0000256" key="3">
    <source>
        <dbReference type="ARBA" id="ARBA00023163"/>
    </source>
</evidence>
<organism evidence="5 6">
    <name type="scientific">Leptospira brenneri</name>
    <dbReference type="NCBI Taxonomy" id="2023182"/>
    <lineage>
        <taxon>Bacteria</taxon>
        <taxon>Pseudomonadati</taxon>
        <taxon>Spirochaetota</taxon>
        <taxon>Spirochaetia</taxon>
        <taxon>Leptospirales</taxon>
        <taxon>Leptospiraceae</taxon>
        <taxon>Leptospira</taxon>
    </lineage>
</organism>
<feature type="domain" description="HTH araC/xylS-type" evidence="4">
    <location>
        <begin position="8"/>
        <end position="106"/>
    </location>
</feature>
<protein>
    <submittedName>
        <fullName evidence="5">AraC family transcriptional regulator</fullName>
    </submittedName>
</protein>
<dbReference type="Proteomes" id="UP000297891">
    <property type="component" value="Unassembled WGS sequence"/>
</dbReference>
<dbReference type="InterPro" id="IPR010499">
    <property type="entry name" value="AraC_E-bd"/>
</dbReference>
<dbReference type="InterPro" id="IPR018060">
    <property type="entry name" value="HTH_AraC"/>
</dbReference>
<dbReference type="Pfam" id="PF12833">
    <property type="entry name" value="HTH_18"/>
    <property type="match status" value="1"/>
</dbReference>
<evidence type="ECO:0000256" key="2">
    <source>
        <dbReference type="ARBA" id="ARBA00023125"/>
    </source>
</evidence>
<dbReference type="EMBL" id="RQFP01000014">
    <property type="protein sequence ID" value="TGK91554.1"/>
    <property type="molecule type" value="Genomic_DNA"/>
</dbReference>
<dbReference type="GO" id="GO:0043565">
    <property type="term" value="F:sequence-specific DNA binding"/>
    <property type="evidence" value="ECO:0007669"/>
    <property type="project" value="InterPro"/>
</dbReference>
<dbReference type="OrthoDB" id="9801123at2"/>
<evidence type="ECO:0000313" key="6">
    <source>
        <dbReference type="Proteomes" id="UP000297891"/>
    </source>
</evidence>
<dbReference type="SMART" id="SM00342">
    <property type="entry name" value="HTH_ARAC"/>
    <property type="match status" value="1"/>
</dbReference>
<comment type="caution">
    <text evidence="5">The sequence shown here is derived from an EMBL/GenBank/DDBJ whole genome shotgun (WGS) entry which is preliminary data.</text>
</comment>
<keyword evidence="6" id="KW-1185">Reference proteome</keyword>
<dbReference type="GO" id="GO:0003700">
    <property type="term" value="F:DNA-binding transcription factor activity"/>
    <property type="evidence" value="ECO:0007669"/>
    <property type="project" value="InterPro"/>
</dbReference>
<keyword evidence="3" id="KW-0804">Transcription</keyword>
<accession>A0A2M9Y2L6</accession>
<dbReference type="SMART" id="SM00871">
    <property type="entry name" value="AraC_E_bind"/>
    <property type="match status" value="1"/>
</dbReference>
<dbReference type="InterPro" id="IPR009057">
    <property type="entry name" value="Homeodomain-like_sf"/>
</dbReference>
<dbReference type="Gene3D" id="3.20.80.10">
    <property type="entry name" value="Regulatory factor, effector binding domain"/>
    <property type="match status" value="1"/>
</dbReference>
<sequence length="286" mass="33795">MDYYDHIQLAINFIEKHLTENITVEDVSKNAFQSRWHFQRIFRYVTGYSVYTYLKKRRLTEAGNDLILGKDKIIDIAFKYHYATPESFLRAFRTEYGMNPSDYRKELEHRNFGKLEIEPLRDGIRIDGSQIKTHIVTKNEFFLMGKVHRTTMQKCQNEIDIPKFWGEFIGNGLMNGIPNRMGDSLLGIYTNWDYAENFDVLIGSVVRKESEVPPGFVLHRMKPAKYMVFTVPGNQNHDILNGWKYIYGTWMPNTGFEREFSDDFDLFDDRFQSETKPESEIYIPIK</sequence>
<keyword evidence="1" id="KW-0805">Transcription regulation</keyword>
<dbReference type="InterPro" id="IPR050959">
    <property type="entry name" value="MarA-like"/>
</dbReference>
<dbReference type="InterPro" id="IPR029441">
    <property type="entry name" value="Cass2"/>
</dbReference>
<dbReference type="Pfam" id="PF14526">
    <property type="entry name" value="Cass2"/>
    <property type="match status" value="1"/>
</dbReference>
<dbReference type="PANTHER" id="PTHR47504:SF5">
    <property type="entry name" value="RIGHT ORIGIN-BINDING PROTEIN"/>
    <property type="match status" value="1"/>
</dbReference>
<evidence type="ECO:0000313" key="5">
    <source>
        <dbReference type="EMBL" id="TGK91554.1"/>
    </source>
</evidence>
<dbReference type="InterPro" id="IPR011256">
    <property type="entry name" value="Reg_factor_effector_dom_sf"/>
</dbReference>
<dbReference type="SUPFAM" id="SSF55136">
    <property type="entry name" value="Probable bacterial effector-binding domain"/>
    <property type="match status" value="1"/>
</dbReference>
<evidence type="ECO:0000259" key="4">
    <source>
        <dbReference type="PROSITE" id="PS01124"/>
    </source>
</evidence>
<dbReference type="RefSeq" id="WP_100790189.1">
    <property type="nucleotide sequence ID" value="NZ_NPDQ01000003.1"/>
</dbReference>
<keyword evidence="2" id="KW-0238">DNA-binding</keyword>
<name>A0A2M9Y2L6_9LEPT</name>
<proteinExistence type="predicted"/>
<gene>
    <name evidence="5" type="ORF">EHQ30_15180</name>
</gene>
<dbReference type="AlphaFoldDB" id="A0A2M9Y2L6"/>
<dbReference type="PROSITE" id="PS01124">
    <property type="entry name" value="HTH_ARAC_FAMILY_2"/>
    <property type="match status" value="1"/>
</dbReference>
<dbReference type="Gene3D" id="1.10.10.60">
    <property type="entry name" value="Homeodomain-like"/>
    <property type="match status" value="2"/>
</dbReference>
<dbReference type="PANTHER" id="PTHR47504">
    <property type="entry name" value="RIGHT ORIGIN-BINDING PROTEIN"/>
    <property type="match status" value="1"/>
</dbReference>
<dbReference type="SUPFAM" id="SSF46689">
    <property type="entry name" value="Homeodomain-like"/>
    <property type="match status" value="2"/>
</dbReference>
<evidence type="ECO:0000256" key="1">
    <source>
        <dbReference type="ARBA" id="ARBA00023015"/>
    </source>
</evidence>
<reference evidence="5" key="1">
    <citation type="journal article" date="2019" name="PLoS Negl. Trop. Dis.">
        <title>Revisiting the worldwide diversity of Leptospira species in the environment.</title>
        <authorList>
            <person name="Vincent A.T."/>
            <person name="Schiettekatte O."/>
            <person name="Bourhy P."/>
            <person name="Veyrier F.J."/>
            <person name="Picardeau M."/>
        </authorList>
    </citation>
    <scope>NUCLEOTIDE SEQUENCE [LARGE SCALE GENOMIC DNA]</scope>
    <source>
        <strain evidence="5">201800277</strain>
    </source>
</reference>